<gene>
    <name evidence="1" type="ORF">METZ01_LOCUS206305</name>
</gene>
<name>A0A382EU22_9ZZZZ</name>
<dbReference type="AlphaFoldDB" id="A0A382EU22"/>
<organism evidence="1">
    <name type="scientific">marine metagenome</name>
    <dbReference type="NCBI Taxonomy" id="408172"/>
    <lineage>
        <taxon>unclassified sequences</taxon>
        <taxon>metagenomes</taxon>
        <taxon>ecological metagenomes</taxon>
    </lineage>
</organism>
<protein>
    <submittedName>
        <fullName evidence="1">Uncharacterized protein</fullName>
    </submittedName>
</protein>
<sequence>MPRIPWKSASLATVLYAYGMLIFNRVGKRHGDLFLAEVRRAGPSGIGK</sequence>
<proteinExistence type="predicted"/>
<accession>A0A382EU22</accession>
<evidence type="ECO:0000313" key="1">
    <source>
        <dbReference type="EMBL" id="SVB53451.1"/>
    </source>
</evidence>
<reference evidence="1" key="1">
    <citation type="submission" date="2018-05" db="EMBL/GenBank/DDBJ databases">
        <authorList>
            <person name="Lanie J.A."/>
            <person name="Ng W.-L."/>
            <person name="Kazmierczak K.M."/>
            <person name="Andrzejewski T.M."/>
            <person name="Davidsen T.M."/>
            <person name="Wayne K.J."/>
            <person name="Tettelin H."/>
            <person name="Glass J.I."/>
            <person name="Rusch D."/>
            <person name="Podicherti R."/>
            <person name="Tsui H.-C.T."/>
            <person name="Winkler M.E."/>
        </authorList>
    </citation>
    <scope>NUCLEOTIDE SEQUENCE</scope>
</reference>
<dbReference type="EMBL" id="UINC01046002">
    <property type="protein sequence ID" value="SVB53451.1"/>
    <property type="molecule type" value="Genomic_DNA"/>
</dbReference>